<protein>
    <submittedName>
        <fullName evidence="1">Uncharacterized protein</fullName>
    </submittedName>
</protein>
<organism evidence="1 2">
    <name type="scientific">Paenibacillus azoreducens</name>
    <dbReference type="NCBI Taxonomy" id="116718"/>
    <lineage>
        <taxon>Bacteria</taxon>
        <taxon>Bacillati</taxon>
        <taxon>Bacillota</taxon>
        <taxon>Bacilli</taxon>
        <taxon>Bacillales</taxon>
        <taxon>Paenibacillaceae</taxon>
        <taxon>Paenibacillus</taxon>
    </lineage>
</organism>
<comment type="caution">
    <text evidence="1">The sequence shown here is derived from an EMBL/GenBank/DDBJ whole genome shotgun (WGS) entry which is preliminary data.</text>
</comment>
<gene>
    <name evidence="1" type="ORF">J34TS1_15920</name>
</gene>
<evidence type="ECO:0000313" key="2">
    <source>
        <dbReference type="Proteomes" id="UP000682811"/>
    </source>
</evidence>
<reference evidence="1 2" key="1">
    <citation type="submission" date="2021-03" db="EMBL/GenBank/DDBJ databases">
        <title>Antimicrobial resistance genes in bacteria isolated from Japanese honey, and their potential for conferring macrolide and lincosamide resistance in the American foulbrood pathogen Paenibacillus larvae.</title>
        <authorList>
            <person name="Okamoto M."/>
            <person name="Kumagai M."/>
            <person name="Kanamori H."/>
            <person name="Takamatsu D."/>
        </authorList>
    </citation>
    <scope>NUCLEOTIDE SEQUENCE [LARGE SCALE GENOMIC DNA]</scope>
    <source>
        <strain evidence="1 2">J34TS1</strain>
    </source>
</reference>
<sequence length="45" mass="5295">MVKHVLENKNQLTEIEVKIIGKIICDKPMQSKEELKRFNESVIQI</sequence>
<dbReference type="Proteomes" id="UP000682811">
    <property type="component" value="Unassembled WGS sequence"/>
</dbReference>
<evidence type="ECO:0000313" key="1">
    <source>
        <dbReference type="EMBL" id="GIO46827.1"/>
    </source>
</evidence>
<accession>A0A920CS00</accession>
<proteinExistence type="predicted"/>
<dbReference type="EMBL" id="BORT01000005">
    <property type="protein sequence ID" value="GIO46827.1"/>
    <property type="molecule type" value="Genomic_DNA"/>
</dbReference>
<name>A0A920CS00_9BACL</name>
<keyword evidence="2" id="KW-1185">Reference proteome</keyword>
<dbReference type="AlphaFoldDB" id="A0A920CS00"/>